<dbReference type="SUPFAM" id="SSF48208">
    <property type="entry name" value="Six-hairpin glycosidases"/>
    <property type="match status" value="1"/>
</dbReference>
<protein>
    <submittedName>
        <fullName evidence="4">Glycosyl hydrolase family 65, N-terminal domain</fullName>
    </submittedName>
</protein>
<keyword evidence="4" id="KW-0378">Hydrolase</keyword>
<dbReference type="AlphaFoldDB" id="A0A1G8YRG6"/>
<dbReference type="EMBL" id="FNDX01000030">
    <property type="protein sequence ID" value="SDK05439.1"/>
    <property type="molecule type" value="Genomic_DNA"/>
</dbReference>
<dbReference type="InterPro" id="IPR049053">
    <property type="entry name" value="AFCA-like_C"/>
</dbReference>
<dbReference type="STRING" id="1174501.SAMN05216192_13036"/>
<dbReference type="GO" id="GO:0004560">
    <property type="term" value="F:alpha-L-fucosidase activity"/>
    <property type="evidence" value="ECO:0007669"/>
    <property type="project" value="TreeGrafter"/>
</dbReference>
<reference evidence="5" key="1">
    <citation type="submission" date="2016-10" db="EMBL/GenBank/DDBJ databases">
        <authorList>
            <person name="Varghese N."/>
            <person name="Submissions S."/>
        </authorList>
    </citation>
    <scope>NUCLEOTIDE SEQUENCE [LARGE SCALE GENOMIC DNA]</scope>
    <source>
        <strain evidence="5">CGMCC 1.11012</strain>
    </source>
</reference>
<dbReference type="GO" id="GO:0005975">
    <property type="term" value="P:carbohydrate metabolic process"/>
    <property type="evidence" value="ECO:0007669"/>
    <property type="project" value="InterPro"/>
</dbReference>
<dbReference type="Pfam" id="PF22124">
    <property type="entry name" value="Glyco_hydro_95_cat"/>
    <property type="match status" value="2"/>
</dbReference>
<dbReference type="InterPro" id="IPR054363">
    <property type="entry name" value="GH95_cat"/>
</dbReference>
<evidence type="ECO:0000259" key="1">
    <source>
        <dbReference type="Pfam" id="PF14498"/>
    </source>
</evidence>
<dbReference type="Pfam" id="PF21307">
    <property type="entry name" value="Glyco_hydro_95_C"/>
    <property type="match status" value="1"/>
</dbReference>
<dbReference type="PANTHER" id="PTHR31084">
    <property type="entry name" value="ALPHA-L-FUCOSIDASE 2"/>
    <property type="match status" value="1"/>
</dbReference>
<dbReference type="Gene3D" id="1.50.10.10">
    <property type="match status" value="1"/>
</dbReference>
<gene>
    <name evidence="4" type="ORF">SAMN05216192_13036</name>
</gene>
<dbReference type="RefSeq" id="WP_090717030.1">
    <property type="nucleotide sequence ID" value="NZ_CBCSKY010000014.1"/>
</dbReference>
<keyword evidence="5" id="KW-1185">Reference proteome</keyword>
<evidence type="ECO:0000259" key="3">
    <source>
        <dbReference type="Pfam" id="PF22124"/>
    </source>
</evidence>
<proteinExistence type="predicted"/>
<feature type="domain" description="Glycosyl hydrolase family 95 catalytic" evidence="3">
    <location>
        <begin position="601"/>
        <end position="800"/>
    </location>
</feature>
<organism evidence="4 5">
    <name type="scientific">Paenibacillus typhae</name>
    <dbReference type="NCBI Taxonomy" id="1174501"/>
    <lineage>
        <taxon>Bacteria</taxon>
        <taxon>Bacillati</taxon>
        <taxon>Bacillota</taxon>
        <taxon>Bacilli</taxon>
        <taxon>Bacillales</taxon>
        <taxon>Paenibacillaceae</taxon>
        <taxon>Paenibacillus</taxon>
    </lineage>
</organism>
<dbReference type="Pfam" id="PF14498">
    <property type="entry name" value="Glyco_hyd_65N_2"/>
    <property type="match status" value="1"/>
</dbReference>
<dbReference type="PANTHER" id="PTHR31084:SF0">
    <property type="entry name" value="ALPHA-L-FUCOSIDASE 2"/>
    <property type="match status" value="1"/>
</dbReference>
<feature type="domain" description="Glycosyl hydrolase family 95 catalytic" evidence="3">
    <location>
        <begin position="331"/>
        <end position="518"/>
    </location>
</feature>
<sequence length="908" mass="101404">MTKIPGTRRMYRKGNYAKTYTEVPAVHPGNAWREGMISGNGENGYITSGSPYSDSFIFQNMWFNYPSRDPRVIPKELTAQLPDARQNVFNQNDSWKITDETGGTRKRTFYYSYHPGHQLRVNIPDKGHFSGYERWTNYETAETGVRYSDENGEWVRTSFTSREDNVSITQLTSSSAGAKLHLTLSIDNITALSGAYDGFNDLQSLQYKKLADPNADYLAQVVHYPSYPGSELAYGGYAGLTRVVVVNGTKEKVLLADRSLEPMNVSGTATPAVQIKDADAVYLITRSRRTHSMGKIDDFSAMTQYDIVDRLFQDTNAVVQKYSAPGGGFNYDAALAAHAQKHSAEFNAVSFSIEGDGQDKEADNLALIHAQQSAPQRVNPAFMEQVYNQGRYAMICCSGASAPRLYGMWTGEWNPGWRGIYTLDANVNLQVAAMNTGHLTQAQLGYITFFLRNTPDFEYNARMAYDMHDALQVSVNSDGDRGMHVEYDNDYPFEYWNAGASWCLLPIYEYWQCYGDQRIPINDNMRFDELKPVLGVRDGGLNDEEFAQLKDKGYLDLAEDLLLPLLTKQANFWEQLCTPEYYTDVNGNACHQHGKTALNPGEKYLIIPAYSPENHPIGYNSTITANATMDISAARDGLSMVIAMEQAVKREGYEYAIAKWEALLKLLPDYKYDSDGALREWAMNEYTENNNHRHLSHLYAAWPAYETQNNPGLALAAKTAVANRDRYNTGDDTAGHGWMHKALVQARLKNGDGVLSSLLPMMRDAGYYSSLMTDHDSNRRCNCYCSDTSFGTVAAVNEALLFSNTGEIEVLPALPSDWQTGSINGLMARTGAEVTALSWDLPAGTVLVTLNSLREDNTIRIKIGLPWTMAMVNGSEAKIEQNEQGKYIQLSLSAGVEITVVWQLVAEH</sequence>
<evidence type="ECO:0000313" key="5">
    <source>
        <dbReference type="Proteomes" id="UP000199050"/>
    </source>
</evidence>
<feature type="domain" description="Alpha fucosidase A-like C-terminal" evidence="2">
    <location>
        <begin position="803"/>
        <end position="896"/>
    </location>
</feature>
<dbReference type="InterPro" id="IPR027414">
    <property type="entry name" value="GH95_N_dom"/>
</dbReference>
<dbReference type="InterPro" id="IPR012341">
    <property type="entry name" value="6hp_glycosidase-like_sf"/>
</dbReference>
<evidence type="ECO:0000259" key="2">
    <source>
        <dbReference type="Pfam" id="PF21307"/>
    </source>
</evidence>
<evidence type="ECO:0000313" key="4">
    <source>
        <dbReference type="EMBL" id="SDK05439.1"/>
    </source>
</evidence>
<dbReference type="InterPro" id="IPR008928">
    <property type="entry name" value="6-hairpin_glycosidase_sf"/>
</dbReference>
<dbReference type="Proteomes" id="UP000199050">
    <property type="component" value="Unassembled WGS sequence"/>
</dbReference>
<feature type="domain" description="Glycosyl hydrolase family 95 N-terminal" evidence="1">
    <location>
        <begin position="27"/>
        <end position="193"/>
    </location>
</feature>
<accession>A0A1G8YRG6</accession>
<name>A0A1G8YRG6_9BACL</name>
<dbReference type="OrthoDB" id="9802600at2"/>